<organism evidence="1 2">
    <name type="scientific">Oryza sativa subsp. japonica</name>
    <name type="common">Rice</name>
    <dbReference type="NCBI Taxonomy" id="39947"/>
    <lineage>
        <taxon>Eukaryota</taxon>
        <taxon>Viridiplantae</taxon>
        <taxon>Streptophyta</taxon>
        <taxon>Embryophyta</taxon>
        <taxon>Tracheophyta</taxon>
        <taxon>Spermatophyta</taxon>
        <taxon>Magnoliopsida</taxon>
        <taxon>Liliopsida</taxon>
        <taxon>Poales</taxon>
        <taxon>Poaceae</taxon>
        <taxon>BOP clade</taxon>
        <taxon>Oryzoideae</taxon>
        <taxon>Oryzeae</taxon>
        <taxon>Oryzinae</taxon>
        <taxon>Oryza</taxon>
        <taxon>Oryza sativa</taxon>
    </lineage>
</organism>
<evidence type="ECO:0000313" key="2">
    <source>
        <dbReference type="Proteomes" id="UP000000763"/>
    </source>
</evidence>
<protein>
    <submittedName>
        <fullName evidence="1">Uncharacterized protein</fullName>
    </submittedName>
</protein>
<name>Q6K8S2_ORYSJ</name>
<reference evidence="2" key="2">
    <citation type="journal article" date="2008" name="Nucleic Acids Res.">
        <title>The rice annotation project database (RAP-DB): 2008 update.</title>
        <authorList>
            <consortium name="The rice annotation project (RAP)"/>
        </authorList>
    </citation>
    <scope>GENOME REANNOTATION</scope>
    <source>
        <strain evidence="2">cv. Nipponbare</strain>
    </source>
</reference>
<sequence>MLHLKAIDLSIDHKPIIGSECENCKSRTGGRVLAKKKILSWAQKEESCEDGACRVFKD</sequence>
<dbReference type="AlphaFoldDB" id="Q6K8S2"/>
<reference evidence="2" key="1">
    <citation type="journal article" date="2005" name="Nature">
        <title>The map-based sequence of the rice genome.</title>
        <authorList>
            <consortium name="International rice genome sequencing project (IRGSP)"/>
            <person name="Matsumoto T."/>
            <person name="Wu J."/>
            <person name="Kanamori H."/>
            <person name="Katayose Y."/>
            <person name="Fujisawa M."/>
            <person name="Namiki N."/>
            <person name="Mizuno H."/>
            <person name="Yamamoto K."/>
            <person name="Antonio B.A."/>
            <person name="Baba T."/>
            <person name="Sakata K."/>
            <person name="Nagamura Y."/>
            <person name="Aoki H."/>
            <person name="Arikawa K."/>
            <person name="Arita K."/>
            <person name="Bito T."/>
            <person name="Chiden Y."/>
            <person name="Fujitsuka N."/>
            <person name="Fukunaka R."/>
            <person name="Hamada M."/>
            <person name="Harada C."/>
            <person name="Hayashi A."/>
            <person name="Hijishita S."/>
            <person name="Honda M."/>
            <person name="Hosokawa S."/>
            <person name="Ichikawa Y."/>
            <person name="Idonuma A."/>
            <person name="Iijima M."/>
            <person name="Ikeda M."/>
            <person name="Ikeno M."/>
            <person name="Ito K."/>
            <person name="Ito S."/>
            <person name="Ito T."/>
            <person name="Ito Y."/>
            <person name="Ito Y."/>
            <person name="Iwabuchi A."/>
            <person name="Kamiya K."/>
            <person name="Karasawa W."/>
            <person name="Kurita K."/>
            <person name="Katagiri S."/>
            <person name="Kikuta A."/>
            <person name="Kobayashi H."/>
            <person name="Kobayashi N."/>
            <person name="Machita K."/>
            <person name="Maehara T."/>
            <person name="Masukawa M."/>
            <person name="Mizubayashi T."/>
            <person name="Mukai Y."/>
            <person name="Nagasaki H."/>
            <person name="Nagata Y."/>
            <person name="Naito S."/>
            <person name="Nakashima M."/>
            <person name="Nakama Y."/>
            <person name="Nakamichi Y."/>
            <person name="Nakamura M."/>
            <person name="Meguro A."/>
            <person name="Negishi M."/>
            <person name="Ohta I."/>
            <person name="Ohta T."/>
            <person name="Okamoto M."/>
            <person name="Ono N."/>
            <person name="Saji S."/>
            <person name="Sakaguchi M."/>
            <person name="Sakai K."/>
            <person name="Shibata M."/>
            <person name="Shimokawa T."/>
            <person name="Song J."/>
            <person name="Takazaki Y."/>
            <person name="Terasawa K."/>
            <person name="Tsugane M."/>
            <person name="Tsuji K."/>
            <person name="Ueda S."/>
            <person name="Waki K."/>
            <person name="Yamagata H."/>
            <person name="Yamamoto M."/>
            <person name="Yamamoto S."/>
            <person name="Yamane H."/>
            <person name="Yoshiki S."/>
            <person name="Yoshihara R."/>
            <person name="Yukawa K."/>
            <person name="Zhong H."/>
            <person name="Yano M."/>
            <person name="Yuan Q."/>
            <person name="Ouyang S."/>
            <person name="Liu J."/>
            <person name="Jones K.M."/>
            <person name="Gansberger K."/>
            <person name="Moffat K."/>
            <person name="Hill J."/>
            <person name="Bera J."/>
            <person name="Fadrosh D."/>
            <person name="Jin S."/>
            <person name="Johri S."/>
            <person name="Kim M."/>
            <person name="Overton L."/>
            <person name="Reardon M."/>
            <person name="Tsitrin T."/>
            <person name="Vuong H."/>
            <person name="Weaver B."/>
            <person name="Ciecko A."/>
            <person name="Tallon L."/>
            <person name="Jackson J."/>
            <person name="Pai G."/>
            <person name="Aken S.V."/>
            <person name="Utterback T."/>
            <person name="Reidmuller S."/>
            <person name="Feldblyum T."/>
            <person name="Hsiao J."/>
            <person name="Zismann V."/>
            <person name="Iobst S."/>
            <person name="de Vazeille A.R."/>
            <person name="Buell C.R."/>
            <person name="Ying K."/>
            <person name="Li Y."/>
            <person name="Lu T."/>
            <person name="Huang Y."/>
            <person name="Zhao Q."/>
            <person name="Feng Q."/>
            <person name="Zhang L."/>
            <person name="Zhu J."/>
            <person name="Weng Q."/>
            <person name="Mu J."/>
            <person name="Lu Y."/>
            <person name="Fan D."/>
            <person name="Liu Y."/>
            <person name="Guan J."/>
            <person name="Zhang Y."/>
            <person name="Yu S."/>
            <person name="Liu X."/>
            <person name="Zhang Y."/>
            <person name="Hong G."/>
            <person name="Han B."/>
            <person name="Choisne N."/>
            <person name="Demange N."/>
            <person name="Orjeda G."/>
            <person name="Samain S."/>
            <person name="Cattolico L."/>
            <person name="Pelletier E."/>
            <person name="Couloux A."/>
            <person name="Segurens B."/>
            <person name="Wincker P."/>
            <person name="D'Hont A."/>
            <person name="Scarpelli C."/>
            <person name="Weissenbach J."/>
            <person name="Salanoubat M."/>
            <person name="Quetier F."/>
            <person name="Yu Y."/>
            <person name="Kim H.R."/>
            <person name="Rambo T."/>
            <person name="Currie J."/>
            <person name="Collura K."/>
            <person name="Luo M."/>
            <person name="Yang T."/>
            <person name="Ammiraju J.S.S."/>
            <person name="Engler F."/>
            <person name="Soderlund C."/>
            <person name="Wing R.A."/>
            <person name="Palmer L.E."/>
            <person name="de la Bastide M."/>
            <person name="Spiegel L."/>
            <person name="Nascimento L."/>
            <person name="Zutavern T."/>
            <person name="O'Shaughnessy A."/>
            <person name="Dike S."/>
            <person name="Dedhia N."/>
            <person name="Preston R."/>
            <person name="Balija V."/>
            <person name="McCombie W.R."/>
            <person name="Chow T."/>
            <person name="Chen H."/>
            <person name="Chung M."/>
            <person name="Chen C."/>
            <person name="Shaw J."/>
            <person name="Wu H."/>
            <person name="Hsiao K."/>
            <person name="Chao Y."/>
            <person name="Chu M."/>
            <person name="Cheng C."/>
            <person name="Hour A."/>
            <person name="Lee P."/>
            <person name="Lin S."/>
            <person name="Lin Y."/>
            <person name="Liou J."/>
            <person name="Liu S."/>
            <person name="Hsing Y."/>
            <person name="Raghuvanshi S."/>
            <person name="Mohanty A."/>
            <person name="Bharti A.K."/>
            <person name="Gaur A."/>
            <person name="Gupta V."/>
            <person name="Kumar D."/>
            <person name="Ravi V."/>
            <person name="Vij S."/>
            <person name="Kapur A."/>
            <person name="Khurana P."/>
            <person name="Khurana P."/>
            <person name="Khurana J.P."/>
            <person name="Tyagi A.K."/>
            <person name="Gaikwad K."/>
            <person name="Singh A."/>
            <person name="Dalal V."/>
            <person name="Srivastava S."/>
            <person name="Dixit A."/>
            <person name="Pal A.K."/>
            <person name="Ghazi I.A."/>
            <person name="Yadav M."/>
            <person name="Pandit A."/>
            <person name="Bhargava A."/>
            <person name="Sureshbabu K."/>
            <person name="Batra K."/>
            <person name="Sharma T.R."/>
            <person name="Mohapatra T."/>
            <person name="Singh N.K."/>
            <person name="Messing J."/>
            <person name="Nelson A.B."/>
            <person name="Fuks G."/>
            <person name="Kavchok S."/>
            <person name="Keizer G."/>
            <person name="Linton E."/>
            <person name="Llaca V."/>
            <person name="Song R."/>
            <person name="Tanyolac B."/>
            <person name="Young S."/>
            <person name="Ho-Il K."/>
            <person name="Hahn J.H."/>
            <person name="Sangsakoo G."/>
            <person name="Vanavichit A."/>
            <person name="de Mattos Luiz.A.T."/>
            <person name="Zimmer P.D."/>
            <person name="Malone G."/>
            <person name="Dellagostin O."/>
            <person name="de Oliveira A.C."/>
            <person name="Bevan M."/>
            <person name="Bancroft I."/>
            <person name="Minx P."/>
            <person name="Cordum H."/>
            <person name="Wilson R."/>
            <person name="Cheng Z."/>
            <person name="Jin W."/>
            <person name="Jiang J."/>
            <person name="Leong S.A."/>
            <person name="Iwama H."/>
            <person name="Gojobori T."/>
            <person name="Itoh T."/>
            <person name="Niimura Y."/>
            <person name="Fujii Y."/>
            <person name="Habara T."/>
            <person name="Sakai H."/>
            <person name="Sato Y."/>
            <person name="Wilson G."/>
            <person name="Kumar K."/>
            <person name="McCouch S."/>
            <person name="Juretic N."/>
            <person name="Hoen D."/>
            <person name="Wright S."/>
            <person name="Bruskiewich R."/>
            <person name="Bureau T."/>
            <person name="Miyao A."/>
            <person name="Hirochika H."/>
            <person name="Nishikawa T."/>
            <person name="Kadowaki K."/>
            <person name="Sugiura M."/>
            <person name="Burr B."/>
            <person name="Sasaki T."/>
        </authorList>
    </citation>
    <scope>NUCLEOTIDE SEQUENCE [LARGE SCALE GENOMIC DNA]</scope>
    <source>
        <strain evidence="2">cv. Nipponbare</strain>
    </source>
</reference>
<proteinExistence type="predicted"/>
<dbReference type="Proteomes" id="UP000000763">
    <property type="component" value="Chromosome 2"/>
</dbReference>
<accession>Q6K8S2</accession>
<evidence type="ECO:0000313" key="1">
    <source>
        <dbReference type="EMBL" id="BAD19320.1"/>
    </source>
</evidence>
<dbReference type="EMBL" id="AP004111">
    <property type="protein sequence ID" value="BAD19320.1"/>
    <property type="molecule type" value="Genomic_DNA"/>
</dbReference>
<gene>
    <name evidence="1" type="primary">OJ1058_F07.7</name>
</gene>